<comment type="caution">
    <text evidence="1">The sequence shown here is derived from an EMBL/GenBank/DDBJ whole genome shotgun (WGS) entry which is preliminary data.</text>
</comment>
<keyword evidence="2" id="KW-1185">Reference proteome</keyword>
<dbReference type="AlphaFoldDB" id="A0A4V3GKK5"/>
<sequence>MLLMLIFLDIDGVMVPAKSWQRPELLNDGFPAFSKKASHALKRLISDDTTVMLTTSHKSNYTVDEWRNIFSNRGIDVKEIESLGNNERNLSRKDEIVEWFASHDISEDFIIIDDDKSLNSLPPFLRKNSIITSPTIGLTDNDLKDASAILNKWYHFA</sequence>
<protein>
    <recommendedName>
        <fullName evidence="3">FCP1 homology domain-containing protein</fullName>
    </recommendedName>
</protein>
<dbReference type="EMBL" id="SODV01000002">
    <property type="protein sequence ID" value="TDW96002.1"/>
    <property type="molecule type" value="Genomic_DNA"/>
</dbReference>
<gene>
    <name evidence="1" type="ORF">EDB95_3824</name>
</gene>
<organism evidence="1 2">
    <name type="scientific">Dinghuibacter silviterrae</name>
    <dbReference type="NCBI Taxonomy" id="1539049"/>
    <lineage>
        <taxon>Bacteria</taxon>
        <taxon>Pseudomonadati</taxon>
        <taxon>Bacteroidota</taxon>
        <taxon>Chitinophagia</taxon>
        <taxon>Chitinophagales</taxon>
        <taxon>Chitinophagaceae</taxon>
        <taxon>Dinghuibacter</taxon>
    </lineage>
</organism>
<name>A0A4V3GKK5_9BACT</name>
<evidence type="ECO:0000313" key="2">
    <source>
        <dbReference type="Proteomes" id="UP000294498"/>
    </source>
</evidence>
<accession>A0A4V3GKK5</accession>
<dbReference type="Pfam" id="PF18143">
    <property type="entry name" value="HAD_SAK_2"/>
    <property type="match status" value="1"/>
</dbReference>
<evidence type="ECO:0000313" key="1">
    <source>
        <dbReference type="EMBL" id="TDW96002.1"/>
    </source>
</evidence>
<proteinExistence type="predicted"/>
<dbReference type="Proteomes" id="UP000294498">
    <property type="component" value="Unassembled WGS sequence"/>
</dbReference>
<evidence type="ECO:0008006" key="3">
    <source>
        <dbReference type="Google" id="ProtNLM"/>
    </source>
</evidence>
<reference evidence="1 2" key="1">
    <citation type="submission" date="2019-03" db="EMBL/GenBank/DDBJ databases">
        <title>Genomic Encyclopedia of Type Strains, Phase IV (KMG-IV): sequencing the most valuable type-strain genomes for metagenomic binning, comparative biology and taxonomic classification.</title>
        <authorList>
            <person name="Goeker M."/>
        </authorList>
    </citation>
    <scope>NUCLEOTIDE SEQUENCE [LARGE SCALE GENOMIC DNA]</scope>
    <source>
        <strain evidence="1 2">DSM 100059</strain>
    </source>
</reference>